<dbReference type="InterPro" id="IPR029526">
    <property type="entry name" value="PGBD"/>
</dbReference>
<dbReference type="OrthoDB" id="75807at2759"/>
<accession>A0A4C1XUW8</accession>
<comment type="caution">
    <text evidence="3">The sequence shown here is derived from an EMBL/GenBank/DDBJ whole genome shotgun (WGS) entry which is preliminary data.</text>
</comment>
<feature type="region of interest" description="Disordered" evidence="1">
    <location>
        <begin position="28"/>
        <end position="94"/>
    </location>
</feature>
<organism evidence="3 4">
    <name type="scientific">Eumeta variegata</name>
    <name type="common">Bagworm moth</name>
    <name type="synonym">Eumeta japonica</name>
    <dbReference type="NCBI Taxonomy" id="151549"/>
    <lineage>
        <taxon>Eukaryota</taxon>
        <taxon>Metazoa</taxon>
        <taxon>Ecdysozoa</taxon>
        <taxon>Arthropoda</taxon>
        <taxon>Hexapoda</taxon>
        <taxon>Insecta</taxon>
        <taxon>Pterygota</taxon>
        <taxon>Neoptera</taxon>
        <taxon>Endopterygota</taxon>
        <taxon>Lepidoptera</taxon>
        <taxon>Glossata</taxon>
        <taxon>Ditrysia</taxon>
        <taxon>Tineoidea</taxon>
        <taxon>Psychidae</taxon>
        <taxon>Oiketicinae</taxon>
        <taxon>Eumeta</taxon>
    </lineage>
</organism>
<evidence type="ECO:0000256" key="1">
    <source>
        <dbReference type="SAM" id="MobiDB-lite"/>
    </source>
</evidence>
<feature type="compositionally biased region" description="Low complexity" evidence="1">
    <location>
        <begin position="51"/>
        <end position="64"/>
    </location>
</feature>
<sequence>MDKLRKPTIIQKWSTSLRSRHIVDLALSESDQSLRSPGPARIPSPAIPDRSSAQPSPSSSTSSPQFKRPKTVNVPDFNQPKNQAQADSEWGVSTDVEECTSGTKKLLMELGINKLGEAREILYVIEIEDTEHDIKAQVSNLVAPFPASTIQPASTHQVITFPDVHVSADEDMPSSSRTFRVSSPTETLLDPESGSSYDDSEFSDDDDAEYLVTSAKKKIQQNLSNDEELPPQVAASARFMEAEMDVDHEKLLSGDVNFKWQRDFTAFTAVREEFCPPVGAVKDYDSPYDAFIDIFDVDIMKEIVIETNRYAHQIGFLTKCLHFSDNDKQPLPNAKSKQPLAASNQPVTDSLARYLKCRGFDCLGTERLTRKNIPEDVKEMKKNCEKGTIIACHSGDVMVLAGCKILSMISTFHDNSTYTGTSAGEECEKPICVKDCNTIMGGIDLKDQKLSMYPMERKRGLKWYIKMFKRLLNTCVHNAYILYKDSHNKRYDEKNIITHREFRYQIAVSLKMRHIPPAPIRSLISRSELRLDRTKNHMPIRGDTLCCQMCLLKYAIRSRTVIQCSVC</sequence>
<keyword evidence="4" id="KW-1185">Reference proteome</keyword>
<proteinExistence type="predicted"/>
<dbReference type="AlphaFoldDB" id="A0A4C1XUW8"/>
<evidence type="ECO:0000259" key="2">
    <source>
        <dbReference type="Pfam" id="PF13843"/>
    </source>
</evidence>
<feature type="compositionally biased region" description="Polar residues" evidence="1">
    <location>
        <begin position="173"/>
        <end position="186"/>
    </location>
</feature>
<dbReference type="PANTHER" id="PTHR46599">
    <property type="entry name" value="PIGGYBAC TRANSPOSABLE ELEMENT-DERIVED PROTEIN 4"/>
    <property type="match status" value="1"/>
</dbReference>
<gene>
    <name evidence="3" type="primary">PGBD4</name>
    <name evidence="3" type="ORF">EVAR_98795_1</name>
</gene>
<dbReference type="Proteomes" id="UP000299102">
    <property type="component" value="Unassembled WGS sequence"/>
</dbReference>
<reference evidence="3 4" key="1">
    <citation type="journal article" date="2019" name="Commun. Biol.">
        <title>The bagworm genome reveals a unique fibroin gene that provides high tensile strength.</title>
        <authorList>
            <person name="Kono N."/>
            <person name="Nakamura H."/>
            <person name="Ohtoshi R."/>
            <person name="Tomita M."/>
            <person name="Numata K."/>
            <person name="Arakawa K."/>
        </authorList>
    </citation>
    <scope>NUCLEOTIDE SEQUENCE [LARGE SCALE GENOMIC DNA]</scope>
</reference>
<dbReference type="EMBL" id="BGZK01000969">
    <property type="protein sequence ID" value="GBP66843.1"/>
    <property type="molecule type" value="Genomic_DNA"/>
</dbReference>
<protein>
    <submittedName>
        <fullName evidence="3">PiggyBac transposable element-derived protein 4</fullName>
    </submittedName>
</protein>
<dbReference type="PANTHER" id="PTHR46599:SF3">
    <property type="entry name" value="PIGGYBAC TRANSPOSABLE ELEMENT-DERIVED PROTEIN 4"/>
    <property type="match status" value="1"/>
</dbReference>
<evidence type="ECO:0000313" key="3">
    <source>
        <dbReference type="EMBL" id="GBP66843.1"/>
    </source>
</evidence>
<name>A0A4C1XUW8_EUMVA</name>
<dbReference type="Pfam" id="PF13843">
    <property type="entry name" value="DDE_Tnp_1_7"/>
    <property type="match status" value="1"/>
</dbReference>
<feature type="domain" description="PiggyBac transposable element-derived protein" evidence="2">
    <location>
        <begin position="346"/>
        <end position="480"/>
    </location>
</feature>
<feature type="region of interest" description="Disordered" evidence="1">
    <location>
        <begin position="169"/>
        <end position="203"/>
    </location>
</feature>
<evidence type="ECO:0000313" key="4">
    <source>
        <dbReference type="Proteomes" id="UP000299102"/>
    </source>
</evidence>